<dbReference type="EMBL" id="JNFP01000031">
    <property type="protein sequence ID" value="KIA62524.1"/>
    <property type="molecule type" value="Genomic_DNA"/>
</dbReference>
<keyword evidence="3" id="KW-1185">Reference proteome</keyword>
<evidence type="ECO:0008006" key="4">
    <source>
        <dbReference type="Google" id="ProtNLM"/>
    </source>
</evidence>
<accession>A0ABR4ZBZ5</accession>
<dbReference type="Proteomes" id="UP000031364">
    <property type="component" value="Unassembled WGS sequence"/>
</dbReference>
<keyword evidence="1" id="KW-0472">Membrane</keyword>
<keyword evidence="1" id="KW-0812">Transmembrane</keyword>
<comment type="caution">
    <text evidence="2">The sequence shown here is derived from an EMBL/GenBank/DDBJ whole genome shotgun (WGS) entry which is preliminary data.</text>
</comment>
<evidence type="ECO:0000313" key="3">
    <source>
        <dbReference type="Proteomes" id="UP000031364"/>
    </source>
</evidence>
<evidence type="ECO:0000256" key="1">
    <source>
        <dbReference type="SAM" id="Phobius"/>
    </source>
</evidence>
<protein>
    <recommendedName>
        <fullName evidence="4">DUF4190 domain-containing protein</fullName>
    </recommendedName>
</protein>
<feature type="transmembrane region" description="Helical" evidence="1">
    <location>
        <begin position="83"/>
        <end position="104"/>
    </location>
</feature>
<keyword evidence="1" id="KW-1133">Transmembrane helix</keyword>
<proteinExistence type="predicted"/>
<gene>
    <name evidence="2" type="ORF">FG87_24935</name>
</gene>
<organism evidence="2 3">
    <name type="scientific">Nocardia vulneris</name>
    <dbReference type="NCBI Taxonomy" id="1141657"/>
    <lineage>
        <taxon>Bacteria</taxon>
        <taxon>Bacillati</taxon>
        <taxon>Actinomycetota</taxon>
        <taxon>Actinomycetes</taxon>
        <taxon>Mycobacteriales</taxon>
        <taxon>Nocardiaceae</taxon>
        <taxon>Nocardia</taxon>
    </lineage>
</organism>
<feature type="transmembrane region" description="Helical" evidence="1">
    <location>
        <begin position="24"/>
        <end position="44"/>
    </location>
</feature>
<name>A0ABR4ZBZ5_9NOCA</name>
<feature type="transmembrane region" description="Helical" evidence="1">
    <location>
        <begin position="56"/>
        <end position="77"/>
    </location>
</feature>
<sequence length="198" mass="21954">MAARTRILITVSTATTARRTPGWFALWMGLLTALILLCCLALFWQLAAEGTFPTKVVLWLAIGVLGAIALLFGLFGLVRYRSFFYSLIALVVLAVFGALVWYNVPEDTGWKLSRGILQDQAVDCNNPGQRTRLGVYTITFVTRRDGGCLFYTQGGESNSQRGFAYFPETAPPHLGAPQSPGIGYEPFEGHWYRFTEES</sequence>
<evidence type="ECO:0000313" key="2">
    <source>
        <dbReference type="EMBL" id="KIA62524.1"/>
    </source>
</evidence>
<reference evidence="2 3" key="1">
    <citation type="journal article" date="2014" name="Int. J. Syst. Evol. Microbiol.">
        <title>Nocardia vulneris sp. nov., isolated from wounds of human patients in North America.</title>
        <authorList>
            <person name="Lasker B.A."/>
            <person name="Bell M."/>
            <person name="Klenk H.P."/>
            <person name="Sproer C."/>
            <person name="Schumann C."/>
            <person name="Schumann P."/>
            <person name="Brown J.M."/>
        </authorList>
    </citation>
    <scope>NUCLEOTIDE SEQUENCE [LARGE SCALE GENOMIC DNA]</scope>
    <source>
        <strain evidence="2 3">W9851</strain>
    </source>
</reference>